<evidence type="ECO:0000256" key="2">
    <source>
        <dbReference type="ARBA" id="ARBA00022679"/>
    </source>
</evidence>
<dbReference type="SUPFAM" id="SSF56112">
    <property type="entry name" value="Protein kinase-like (PK-like)"/>
    <property type="match status" value="1"/>
</dbReference>
<dbReference type="Ensembl" id="ENSSORT00005025578.1">
    <property type="protein sequence ID" value="ENSSORP00005024844.1"/>
    <property type="gene ID" value="ENSSORG00005011948.1"/>
</dbReference>
<proteinExistence type="predicted"/>
<evidence type="ECO:0000256" key="5">
    <source>
        <dbReference type="ARBA" id="ARBA00022840"/>
    </source>
</evidence>
<evidence type="ECO:0000313" key="7">
    <source>
        <dbReference type="Proteomes" id="UP000472271"/>
    </source>
</evidence>
<evidence type="ECO:0000313" key="6">
    <source>
        <dbReference type="Ensembl" id="ENSSORP00005024844.1"/>
    </source>
</evidence>
<reference evidence="6" key="3">
    <citation type="submission" date="2025-09" db="UniProtKB">
        <authorList>
            <consortium name="Ensembl"/>
        </authorList>
    </citation>
    <scope>IDENTIFICATION</scope>
</reference>
<dbReference type="Proteomes" id="UP000472271">
    <property type="component" value="Chromosome 16"/>
</dbReference>
<evidence type="ECO:0008006" key="8">
    <source>
        <dbReference type="Google" id="ProtNLM"/>
    </source>
</evidence>
<protein>
    <recommendedName>
        <fullName evidence="8">Protein kinase domain-containing protein</fullName>
    </recommendedName>
</protein>
<keyword evidence="3" id="KW-0547">Nucleotide-binding</keyword>
<evidence type="ECO:0000256" key="3">
    <source>
        <dbReference type="ARBA" id="ARBA00022741"/>
    </source>
</evidence>
<dbReference type="InParanoid" id="A0A673A6K7"/>
<reference evidence="6" key="1">
    <citation type="submission" date="2019-06" db="EMBL/GenBank/DDBJ databases">
        <authorList>
            <consortium name="Wellcome Sanger Institute Data Sharing"/>
        </authorList>
    </citation>
    <scope>NUCLEOTIDE SEQUENCE [LARGE SCALE GENOMIC DNA]</scope>
</reference>
<accession>A0A673A6K7</accession>
<sequence>MSGSLGCTVVDVLTLKPPWAEFEAMAAIFQPTHQPTNPLLPSHTSEQLWDFILCILVEAKHRPSAQELLRHPFSQIL</sequence>
<organism evidence="6 7">
    <name type="scientific">Sphaeramia orbicularis</name>
    <name type="common">orbiculate cardinalfish</name>
    <dbReference type="NCBI Taxonomy" id="375764"/>
    <lineage>
        <taxon>Eukaryota</taxon>
        <taxon>Metazoa</taxon>
        <taxon>Chordata</taxon>
        <taxon>Craniata</taxon>
        <taxon>Vertebrata</taxon>
        <taxon>Euteleostomi</taxon>
        <taxon>Actinopterygii</taxon>
        <taxon>Neopterygii</taxon>
        <taxon>Teleostei</taxon>
        <taxon>Neoteleostei</taxon>
        <taxon>Acanthomorphata</taxon>
        <taxon>Gobiaria</taxon>
        <taxon>Kurtiformes</taxon>
        <taxon>Apogonoidei</taxon>
        <taxon>Apogonidae</taxon>
        <taxon>Apogoninae</taxon>
        <taxon>Sphaeramia</taxon>
    </lineage>
</organism>
<keyword evidence="2" id="KW-0808">Transferase</keyword>
<dbReference type="Gene3D" id="1.10.510.10">
    <property type="entry name" value="Transferase(Phosphotransferase) domain 1"/>
    <property type="match status" value="1"/>
</dbReference>
<dbReference type="GO" id="GO:0004674">
    <property type="term" value="F:protein serine/threonine kinase activity"/>
    <property type="evidence" value="ECO:0007669"/>
    <property type="project" value="UniProtKB-KW"/>
</dbReference>
<keyword evidence="1" id="KW-0723">Serine/threonine-protein kinase</keyword>
<dbReference type="InterPro" id="IPR011009">
    <property type="entry name" value="Kinase-like_dom_sf"/>
</dbReference>
<dbReference type="PANTHER" id="PTHR11584:SF392">
    <property type="entry name" value="MITOGEN-ACTIVATED PROTEIN KINASE KINASE KINASE 3"/>
    <property type="match status" value="1"/>
</dbReference>
<dbReference type="PANTHER" id="PTHR11584">
    <property type="entry name" value="SERINE/THREONINE PROTEIN KINASE"/>
    <property type="match status" value="1"/>
</dbReference>
<dbReference type="AlphaFoldDB" id="A0A673A6K7"/>
<name>A0A673A6K7_9TELE</name>
<dbReference type="GO" id="GO:0005524">
    <property type="term" value="F:ATP binding"/>
    <property type="evidence" value="ECO:0007669"/>
    <property type="project" value="UniProtKB-KW"/>
</dbReference>
<evidence type="ECO:0000256" key="1">
    <source>
        <dbReference type="ARBA" id="ARBA00022527"/>
    </source>
</evidence>
<keyword evidence="5" id="KW-0067">ATP-binding</keyword>
<keyword evidence="4" id="KW-0418">Kinase</keyword>
<keyword evidence="7" id="KW-1185">Reference proteome</keyword>
<reference evidence="6" key="2">
    <citation type="submission" date="2025-08" db="UniProtKB">
        <authorList>
            <consortium name="Ensembl"/>
        </authorList>
    </citation>
    <scope>IDENTIFICATION</scope>
</reference>
<evidence type="ECO:0000256" key="4">
    <source>
        <dbReference type="ARBA" id="ARBA00022777"/>
    </source>
</evidence>